<sequence>MSSQSLISLNTTSSHNQTNTMSLLPIMTSTRLIWNVSQNLSDDNTDDTESITTIKENDNNTLPLTQHSSTVSNVQITQNKTNLNSMLPQTLDSFHPTTLPMTVKNESSDASIAETCLLATTHIPSSSSTVVRDTQKDTSLTMLTENSDNYSDNQQVNDKNDMKRTDSIHRDNLYDDDSNIKKLIDNIQNLLYLLFFELSWLCFGIV</sequence>
<gene>
    <name evidence="1" type="ORF">EDS130_LOCUS40760</name>
    <name evidence="2" type="ORF">XAT740_LOCUS52581</name>
</gene>
<dbReference type="Proteomes" id="UP000663828">
    <property type="component" value="Unassembled WGS sequence"/>
</dbReference>
<evidence type="ECO:0000313" key="3">
    <source>
        <dbReference type="Proteomes" id="UP000663828"/>
    </source>
</evidence>
<reference evidence="1" key="1">
    <citation type="submission" date="2021-02" db="EMBL/GenBank/DDBJ databases">
        <authorList>
            <person name="Nowell W R."/>
        </authorList>
    </citation>
    <scope>NUCLEOTIDE SEQUENCE</scope>
</reference>
<accession>A0A815R0H1</accession>
<evidence type="ECO:0000313" key="1">
    <source>
        <dbReference type="EMBL" id="CAF1470463.1"/>
    </source>
</evidence>
<keyword evidence="3" id="KW-1185">Reference proteome</keyword>
<proteinExistence type="predicted"/>
<dbReference type="EMBL" id="CAJNOJ010000504">
    <property type="protein sequence ID" value="CAF1470463.1"/>
    <property type="molecule type" value="Genomic_DNA"/>
</dbReference>
<dbReference type="AlphaFoldDB" id="A0A815R0H1"/>
<evidence type="ECO:0000313" key="4">
    <source>
        <dbReference type="Proteomes" id="UP000663852"/>
    </source>
</evidence>
<name>A0A815R0H1_ADIRI</name>
<organism evidence="1 4">
    <name type="scientific">Adineta ricciae</name>
    <name type="common">Rotifer</name>
    <dbReference type="NCBI Taxonomy" id="249248"/>
    <lineage>
        <taxon>Eukaryota</taxon>
        <taxon>Metazoa</taxon>
        <taxon>Spiralia</taxon>
        <taxon>Gnathifera</taxon>
        <taxon>Rotifera</taxon>
        <taxon>Eurotatoria</taxon>
        <taxon>Bdelloidea</taxon>
        <taxon>Adinetida</taxon>
        <taxon>Adinetidae</taxon>
        <taxon>Adineta</taxon>
    </lineage>
</organism>
<protein>
    <submittedName>
        <fullName evidence="1">Uncharacterized protein</fullName>
    </submittedName>
</protein>
<evidence type="ECO:0000313" key="2">
    <source>
        <dbReference type="EMBL" id="CAF1636581.1"/>
    </source>
</evidence>
<comment type="caution">
    <text evidence="1">The sequence shown here is derived from an EMBL/GenBank/DDBJ whole genome shotgun (WGS) entry which is preliminary data.</text>
</comment>
<dbReference type="EMBL" id="CAJNOR010008711">
    <property type="protein sequence ID" value="CAF1636581.1"/>
    <property type="molecule type" value="Genomic_DNA"/>
</dbReference>
<dbReference type="Proteomes" id="UP000663852">
    <property type="component" value="Unassembled WGS sequence"/>
</dbReference>